<gene>
    <name evidence="2" type="ORF">GCM10010211_51960</name>
</gene>
<evidence type="ECO:0000256" key="1">
    <source>
        <dbReference type="SAM" id="MobiDB-lite"/>
    </source>
</evidence>
<sequence>MVLTVGSGAGASAPTGTGSVPAVAGQAAAAVQVAGNDKAARNFKDALQQFRKDHAAAPAKVKADAVARVKKEIASGQLATHLPEGAHLAIERARAVVGPDGTLLAIPIQGAGLLAASGLTVQIGKDGALHSNESQFKPTGPNSGVLTAWKDGVLTQHVSASGNGSSSPATGPVPKPTSGGHILQADFTSGGHIQQASGYWDDVKKCLDDNGVPGWVQGLIAAPCFAAGPACAAALSLYYSNLVATCLGM</sequence>
<protein>
    <submittedName>
        <fullName evidence="2">Uncharacterized protein</fullName>
    </submittedName>
</protein>
<dbReference type="EMBL" id="BMRP01000019">
    <property type="protein sequence ID" value="GGU79538.1"/>
    <property type="molecule type" value="Genomic_DNA"/>
</dbReference>
<evidence type="ECO:0000313" key="2">
    <source>
        <dbReference type="EMBL" id="GGU79538.1"/>
    </source>
</evidence>
<feature type="region of interest" description="Disordered" evidence="1">
    <location>
        <begin position="159"/>
        <end position="180"/>
    </location>
</feature>
<name>A0ABQ2VEB9_9ACTN</name>
<dbReference type="Proteomes" id="UP000654471">
    <property type="component" value="Unassembled WGS sequence"/>
</dbReference>
<feature type="compositionally biased region" description="Polar residues" evidence="1">
    <location>
        <begin position="159"/>
        <end position="169"/>
    </location>
</feature>
<accession>A0ABQ2VEB9</accession>
<comment type="caution">
    <text evidence="2">The sequence shown here is derived from an EMBL/GenBank/DDBJ whole genome shotgun (WGS) entry which is preliminary data.</text>
</comment>
<evidence type="ECO:0000313" key="3">
    <source>
        <dbReference type="Proteomes" id="UP000654471"/>
    </source>
</evidence>
<keyword evidence="3" id="KW-1185">Reference proteome</keyword>
<reference evidence="3" key="1">
    <citation type="journal article" date="2019" name="Int. J. Syst. Evol. Microbiol.">
        <title>The Global Catalogue of Microorganisms (GCM) 10K type strain sequencing project: providing services to taxonomists for standard genome sequencing and annotation.</title>
        <authorList>
            <consortium name="The Broad Institute Genomics Platform"/>
            <consortium name="The Broad Institute Genome Sequencing Center for Infectious Disease"/>
            <person name="Wu L."/>
            <person name="Ma J."/>
        </authorList>
    </citation>
    <scope>NUCLEOTIDE SEQUENCE [LARGE SCALE GENOMIC DNA]</scope>
    <source>
        <strain evidence="3">JCM 3399</strain>
    </source>
</reference>
<proteinExistence type="predicted"/>
<organism evidence="2 3">
    <name type="scientific">Streptomyces albospinus</name>
    <dbReference type="NCBI Taxonomy" id="285515"/>
    <lineage>
        <taxon>Bacteria</taxon>
        <taxon>Bacillati</taxon>
        <taxon>Actinomycetota</taxon>
        <taxon>Actinomycetes</taxon>
        <taxon>Kitasatosporales</taxon>
        <taxon>Streptomycetaceae</taxon>
        <taxon>Streptomyces</taxon>
    </lineage>
</organism>